<dbReference type="Pfam" id="PF00582">
    <property type="entry name" value="Usp"/>
    <property type="match status" value="2"/>
</dbReference>
<dbReference type="SUPFAM" id="SSF52402">
    <property type="entry name" value="Adenine nucleotide alpha hydrolases-like"/>
    <property type="match status" value="2"/>
</dbReference>
<dbReference type="InterPro" id="IPR014729">
    <property type="entry name" value="Rossmann-like_a/b/a_fold"/>
</dbReference>
<reference evidence="3 4" key="1">
    <citation type="submission" date="2019-07" db="EMBL/GenBank/DDBJ databases">
        <title>Tepidimonas aquatica CLN-1 draft genome.</title>
        <authorList>
            <person name="Da Costa M.S."/>
            <person name="Froufe H.J.C."/>
            <person name="Egas C."/>
            <person name="Albuquerque L."/>
        </authorList>
    </citation>
    <scope>NUCLEOTIDE SEQUENCE [LARGE SCALE GENOMIC DNA]</scope>
    <source>
        <strain evidence="3 4">CLN-1</strain>
    </source>
</reference>
<keyword evidence="4" id="KW-1185">Reference proteome</keyword>
<dbReference type="Gene3D" id="3.40.50.620">
    <property type="entry name" value="HUPs"/>
    <property type="match status" value="2"/>
</dbReference>
<comment type="similarity">
    <text evidence="1">Belongs to the universal stress protein A family.</text>
</comment>
<dbReference type="PANTHER" id="PTHR46268">
    <property type="entry name" value="STRESS RESPONSE PROTEIN NHAX"/>
    <property type="match status" value="1"/>
</dbReference>
<dbReference type="RefSeq" id="WP_144326052.1">
    <property type="nucleotide sequence ID" value="NZ_VJNA01000015.1"/>
</dbReference>
<evidence type="ECO:0000313" key="4">
    <source>
        <dbReference type="Proteomes" id="UP000318554"/>
    </source>
</evidence>
<dbReference type="PRINTS" id="PR01438">
    <property type="entry name" value="UNVRSLSTRESS"/>
</dbReference>
<sequence length="309" mass="33513">MSERISITTEPTAPPLGGLLAATDFSTGAQAAAQRAATLAQELGTPLTVLHVLQHDWMTELATWLGDPQPRQRILADARASLEAVVRALQAQHTVAVDAALVEGHPVRDIDGFARQCQARCVVLGASGRGGALLPLLGTTVERLLRKAAYPVLMVRQAPRRGYHRVLVAVDFSPWTESAVALVDTIAPRADVWLLHAYAVPFEEKLRFAGVDDETIERYRQHSRERALHGLHHLAQQRGWPSTRYQTVLHEGDAAPAIVDEAVQRECDLVVIGKHGTSAAEELLLGSVTKHALAQVPCDVLVSPLRTPA</sequence>
<proteinExistence type="inferred from homology"/>
<protein>
    <submittedName>
        <fullName evidence="3">Universal stress protein</fullName>
    </submittedName>
</protein>
<dbReference type="Proteomes" id="UP000318554">
    <property type="component" value="Unassembled WGS sequence"/>
</dbReference>
<dbReference type="PANTHER" id="PTHR46268:SF6">
    <property type="entry name" value="UNIVERSAL STRESS PROTEIN UP12"/>
    <property type="match status" value="1"/>
</dbReference>
<dbReference type="InterPro" id="IPR006016">
    <property type="entry name" value="UspA"/>
</dbReference>
<dbReference type="OrthoDB" id="9792500at2"/>
<dbReference type="EMBL" id="VJNA01000015">
    <property type="protein sequence ID" value="TSE24727.1"/>
    <property type="molecule type" value="Genomic_DNA"/>
</dbReference>
<evidence type="ECO:0000313" key="3">
    <source>
        <dbReference type="EMBL" id="TSE24727.1"/>
    </source>
</evidence>
<name>A0A554WMD3_9BURK</name>
<evidence type="ECO:0000256" key="1">
    <source>
        <dbReference type="ARBA" id="ARBA00008791"/>
    </source>
</evidence>
<dbReference type="AlphaFoldDB" id="A0A554WMD3"/>
<accession>A0A554WMD3</accession>
<feature type="domain" description="UspA" evidence="2">
    <location>
        <begin position="20"/>
        <end position="156"/>
    </location>
</feature>
<dbReference type="CDD" id="cd00293">
    <property type="entry name" value="USP-like"/>
    <property type="match status" value="2"/>
</dbReference>
<gene>
    <name evidence="3" type="ORF">Taqua_01435</name>
</gene>
<organism evidence="3 4">
    <name type="scientific">Tepidimonas aquatica</name>
    <dbReference type="NCBI Taxonomy" id="247482"/>
    <lineage>
        <taxon>Bacteria</taxon>
        <taxon>Pseudomonadati</taxon>
        <taxon>Pseudomonadota</taxon>
        <taxon>Betaproteobacteria</taxon>
        <taxon>Burkholderiales</taxon>
        <taxon>Tepidimonas</taxon>
    </lineage>
</organism>
<feature type="domain" description="UspA" evidence="2">
    <location>
        <begin position="163"/>
        <end position="303"/>
    </location>
</feature>
<evidence type="ECO:0000259" key="2">
    <source>
        <dbReference type="Pfam" id="PF00582"/>
    </source>
</evidence>
<comment type="caution">
    <text evidence="3">The sequence shown here is derived from an EMBL/GenBank/DDBJ whole genome shotgun (WGS) entry which is preliminary data.</text>
</comment>
<dbReference type="InterPro" id="IPR006015">
    <property type="entry name" value="Universal_stress_UspA"/>
</dbReference>